<dbReference type="GO" id="GO:0016020">
    <property type="term" value="C:membrane"/>
    <property type="evidence" value="ECO:0007669"/>
    <property type="project" value="InterPro"/>
</dbReference>
<evidence type="ECO:0000313" key="2">
    <source>
        <dbReference type="EMBL" id="BAC44448.1"/>
    </source>
</evidence>
<dbReference type="HOGENOM" id="CLU_040028_0_0_14"/>
<dbReference type="EMBL" id="BA000026">
    <property type="protein sequence ID" value="BAC44448.1"/>
    <property type="molecule type" value="Genomic_DNA"/>
</dbReference>
<proteinExistence type="predicted"/>
<dbReference type="STRING" id="272633.gene:10731777"/>
<dbReference type="InterPro" id="IPR011653">
    <property type="entry name" value="Lipoprotein_p35"/>
</dbReference>
<dbReference type="InParanoid" id="Q8EVA9"/>
<dbReference type="KEGG" id="mpe:MYPE6560"/>
<dbReference type="RefSeq" id="WP_011077478.1">
    <property type="nucleotide sequence ID" value="NC_004432.1"/>
</dbReference>
<dbReference type="Pfam" id="PF07668">
    <property type="entry name" value="MpPF1"/>
    <property type="match status" value="1"/>
</dbReference>
<keyword evidence="1" id="KW-0732">Signal</keyword>
<feature type="signal peptide" evidence="1">
    <location>
        <begin position="1"/>
        <end position="22"/>
    </location>
</feature>
<keyword evidence="3" id="KW-1185">Reference proteome</keyword>
<protein>
    <submittedName>
        <fullName evidence="2">P35 lipoprotein homolog</fullName>
    </submittedName>
</protein>
<dbReference type="AlphaFoldDB" id="Q8EVA9"/>
<gene>
    <name evidence="2" type="ordered locus">MYPE6560</name>
</gene>
<organism evidence="2 3">
    <name type="scientific">Malacoplasma penetrans (strain HF-2)</name>
    <name type="common">Mycoplasma penetrans</name>
    <dbReference type="NCBI Taxonomy" id="272633"/>
    <lineage>
        <taxon>Bacteria</taxon>
        <taxon>Bacillati</taxon>
        <taxon>Mycoplasmatota</taxon>
        <taxon>Mycoplasmoidales</taxon>
        <taxon>Mycoplasmoidaceae</taxon>
        <taxon>Malacoplasma</taxon>
    </lineage>
</organism>
<dbReference type="Proteomes" id="UP000002522">
    <property type="component" value="Chromosome"/>
</dbReference>
<accession>Q8EVA9</accession>
<dbReference type="PROSITE" id="PS51257">
    <property type="entry name" value="PROKAR_LIPOPROTEIN"/>
    <property type="match status" value="1"/>
</dbReference>
<evidence type="ECO:0000256" key="1">
    <source>
        <dbReference type="SAM" id="SignalP"/>
    </source>
</evidence>
<feature type="chain" id="PRO_5004307358" evidence="1">
    <location>
        <begin position="23"/>
        <end position="391"/>
    </location>
</feature>
<keyword evidence="2" id="KW-0449">Lipoprotein</keyword>
<evidence type="ECO:0000313" key="3">
    <source>
        <dbReference type="Proteomes" id="UP000002522"/>
    </source>
</evidence>
<sequence length="391" mass="41991">MKIKKIKLLKALAMTGAFGIVATVPVIVSSCSSTSDNNTGGGNNGGDTQTQKVSLQLKDSVDLKGSLSKIFDTEATNASSRKSTNTLISEDIKANPGTYFTFTETTEETVKETIQNATVEVEGNFSSSSWEGQAYNQESGNWGADSSVVTIDPANKYLYPTNLDQLTFKDLDGLKTELEKTGTNNKTVLQNALETAGATIDAGAQLSIENRLGLTNDDLLHVNVKETKANTADKNYDLQIPVSDLNLSVSDLSIKVTSDNIETGEKTTTKYDYNIGIDPTTHYVQGTTKPSANDEASVDVNKVLEDLSLATDANGTLDNEALIKALGVYNVQFSNPTIAKKATTTRAIEDTVYTITLKATPTANKNYVWSDNGNSEERDITFDVTLAIGTN</sequence>
<name>Q8EVA9_MALP2</name>
<reference evidence="2 3" key="1">
    <citation type="journal article" date="2002" name="Nucleic Acids Res.">
        <title>The complete genomic sequence of Mycoplasma penetrans, an intracellular bacterial pathogen in humans.</title>
        <authorList>
            <person name="Sasaki Y."/>
            <person name="Ishikawa J."/>
            <person name="Yamashita A."/>
            <person name="Oshima K."/>
            <person name="Kenri T."/>
            <person name="Furuya K."/>
            <person name="Yoshino C."/>
            <person name="Horino A."/>
            <person name="Shiba T."/>
            <person name="Sasaki T."/>
            <person name="Hattori M."/>
        </authorList>
    </citation>
    <scope>NUCLEOTIDE SEQUENCE [LARGE SCALE GENOMIC DNA]</scope>
    <source>
        <strain evidence="2 3">HF-2</strain>
    </source>
</reference>